<gene>
    <name evidence="1" type="ORF">Fri1_2</name>
</gene>
<accession>A0A0H4THX6</accession>
<proteinExistence type="predicted"/>
<protein>
    <submittedName>
        <fullName evidence="1">Uncharacterized protein</fullName>
    </submittedName>
</protein>
<evidence type="ECO:0000313" key="2">
    <source>
        <dbReference type="Proteomes" id="UP000201630"/>
    </source>
</evidence>
<dbReference type="Proteomes" id="UP000201630">
    <property type="component" value="Segment"/>
</dbReference>
<dbReference type="KEGG" id="vg:26630049"/>
<dbReference type="GeneID" id="26630049"/>
<evidence type="ECO:0000313" key="1">
    <source>
        <dbReference type="EMBL" id="AKQ06807.1"/>
    </source>
</evidence>
<name>A0A0H4THX6_9CAUD</name>
<dbReference type="RefSeq" id="YP_009203008.1">
    <property type="nucleotide sequence ID" value="NC_028848.1"/>
</dbReference>
<reference evidence="1 2" key="1">
    <citation type="submission" date="2015-04" db="EMBL/GenBank/DDBJ databases">
        <authorList>
            <person name="Shneider M.M."/>
            <person name="Klumpp J."/>
            <person name="Miroshnikov K.A."/>
            <person name="Leiman P.G."/>
        </authorList>
    </citation>
    <scope>NUCLEOTIDE SEQUENCE [LARGE SCALE GENOMIC DNA]</scope>
</reference>
<sequence>MHTRPHSTDGANILLVGQYSIYIEYEQDINNILYRVYLDDKYLESFSSLQQAFTYCTS</sequence>
<dbReference type="EMBL" id="KR149290">
    <property type="protein sequence ID" value="AKQ06807.1"/>
    <property type="molecule type" value="Genomic_DNA"/>
</dbReference>
<organism evidence="1 2">
    <name type="scientific">Acinetobacter phage Fri1</name>
    <dbReference type="NCBI Taxonomy" id="1647373"/>
    <lineage>
        <taxon>Viruses</taxon>
        <taxon>Duplodnaviria</taxon>
        <taxon>Heunggongvirae</taxon>
        <taxon>Uroviricota</taxon>
        <taxon>Caudoviricetes</taxon>
        <taxon>Autographivirales</taxon>
        <taxon>Autoscriptoviridae</taxon>
        <taxon>Beijerinckvirinae</taxon>
        <taxon>Friunavirus</taxon>
        <taxon>Friunavirus Fri1</taxon>
    </lineage>
</organism>
<keyword evidence="2" id="KW-1185">Reference proteome</keyword>